<keyword evidence="4" id="KW-1185">Reference proteome</keyword>
<name>A0ABM1XJH7_AEDAL</name>
<keyword evidence="1" id="KW-0479">Metal-binding</keyword>
<accession>A0ABM1XJH7</accession>
<sequence>PSCIFFLVPEDRDVEITIVDILDYVGDSVRPIKEGFAVFDANHIICLGYRTTNTSSVHITAYVTQSSHPGHSPHQVNLDLGPGPGSVSEWILNCTCKAGTAKCKHIIACLLYIEKHKRVEFLSCTDVSQAWGMSKAHKTAAWGAKRVKDMCCVLTPKKINVDVEGGLKEERIIKMKYLFIYLFIY</sequence>
<dbReference type="EnsemblMetazoa" id="AALFPA23_000214.R37827">
    <property type="protein sequence ID" value="AALFPA23_000214.P37827"/>
    <property type="gene ID" value="AALFPA23_000214"/>
</dbReference>
<dbReference type="PROSITE" id="PS50966">
    <property type="entry name" value="ZF_SWIM"/>
    <property type="match status" value="1"/>
</dbReference>
<dbReference type="RefSeq" id="XP_062702450.1">
    <property type="nucleotide sequence ID" value="XM_062846466.1"/>
</dbReference>
<evidence type="ECO:0000259" key="2">
    <source>
        <dbReference type="PROSITE" id="PS50966"/>
    </source>
</evidence>
<dbReference type="Proteomes" id="UP000069940">
    <property type="component" value="Unassembled WGS sequence"/>
</dbReference>
<evidence type="ECO:0000313" key="4">
    <source>
        <dbReference type="Proteomes" id="UP000069940"/>
    </source>
</evidence>
<evidence type="ECO:0000256" key="1">
    <source>
        <dbReference type="PROSITE-ProRule" id="PRU00325"/>
    </source>
</evidence>
<feature type="domain" description="SWIM-type" evidence="2">
    <location>
        <begin position="74"/>
        <end position="114"/>
    </location>
</feature>
<protein>
    <recommendedName>
        <fullName evidence="2">SWIM-type domain-containing protein</fullName>
    </recommendedName>
</protein>
<keyword evidence="1" id="KW-0863">Zinc-finger</keyword>
<reference evidence="4" key="1">
    <citation type="journal article" date="2015" name="Proc. Natl. Acad. Sci. U.S.A.">
        <title>Genome sequence of the Asian Tiger mosquito, Aedes albopictus, reveals insights into its biology, genetics, and evolution.</title>
        <authorList>
            <person name="Chen X.G."/>
            <person name="Jiang X."/>
            <person name="Gu J."/>
            <person name="Xu M."/>
            <person name="Wu Y."/>
            <person name="Deng Y."/>
            <person name="Zhang C."/>
            <person name="Bonizzoni M."/>
            <person name="Dermauw W."/>
            <person name="Vontas J."/>
            <person name="Armbruster P."/>
            <person name="Huang X."/>
            <person name="Yang Y."/>
            <person name="Zhang H."/>
            <person name="He W."/>
            <person name="Peng H."/>
            <person name="Liu Y."/>
            <person name="Wu K."/>
            <person name="Chen J."/>
            <person name="Lirakis M."/>
            <person name="Topalis P."/>
            <person name="Van Leeuwen T."/>
            <person name="Hall A.B."/>
            <person name="Jiang X."/>
            <person name="Thorpe C."/>
            <person name="Mueller R.L."/>
            <person name="Sun C."/>
            <person name="Waterhouse R.M."/>
            <person name="Yan G."/>
            <person name="Tu Z.J."/>
            <person name="Fang X."/>
            <person name="James A.A."/>
        </authorList>
    </citation>
    <scope>NUCLEOTIDE SEQUENCE [LARGE SCALE GENOMIC DNA]</scope>
    <source>
        <strain evidence="4">Foshan</strain>
    </source>
</reference>
<proteinExistence type="predicted"/>
<organism evidence="3 4">
    <name type="scientific">Aedes albopictus</name>
    <name type="common">Asian tiger mosquito</name>
    <name type="synonym">Stegomyia albopicta</name>
    <dbReference type="NCBI Taxonomy" id="7160"/>
    <lineage>
        <taxon>Eukaryota</taxon>
        <taxon>Metazoa</taxon>
        <taxon>Ecdysozoa</taxon>
        <taxon>Arthropoda</taxon>
        <taxon>Hexapoda</taxon>
        <taxon>Insecta</taxon>
        <taxon>Pterygota</taxon>
        <taxon>Neoptera</taxon>
        <taxon>Endopterygota</taxon>
        <taxon>Diptera</taxon>
        <taxon>Nematocera</taxon>
        <taxon>Culicoidea</taxon>
        <taxon>Culicidae</taxon>
        <taxon>Culicinae</taxon>
        <taxon>Aedini</taxon>
        <taxon>Aedes</taxon>
        <taxon>Stegomyia</taxon>
    </lineage>
</organism>
<evidence type="ECO:0000313" key="3">
    <source>
        <dbReference type="EnsemblMetazoa" id="AALFPA23_000214.P37827"/>
    </source>
</evidence>
<dbReference type="GeneID" id="115267022"/>
<keyword evidence="1" id="KW-0862">Zinc</keyword>
<dbReference type="InterPro" id="IPR007527">
    <property type="entry name" value="Znf_SWIM"/>
</dbReference>
<reference evidence="3" key="2">
    <citation type="submission" date="2025-05" db="UniProtKB">
        <authorList>
            <consortium name="EnsemblMetazoa"/>
        </authorList>
    </citation>
    <scope>IDENTIFICATION</scope>
    <source>
        <strain evidence="3">Foshan</strain>
    </source>
</reference>